<evidence type="ECO:0000313" key="1">
    <source>
        <dbReference type="EMBL" id="MFC6887164.1"/>
    </source>
</evidence>
<proteinExistence type="predicted"/>
<protein>
    <submittedName>
        <fullName evidence="1">Uncharacterized protein</fullName>
    </submittedName>
</protein>
<sequence>MQFIESSVVGVRSAVLTLGCRTSPLRFVLFPMVHVGERGFYDEVAERVARCALIVAEGAPSGSAPVQERMARLRWDGLVDQSAALDLESLGVPVVFESGRPGPARSSAERLLDGAVDSAAAVGLRLLGRYRDPRGLPSLDEAGEHDDRWVQGRVAGAIRRTVVDDRDERLVATLADVHRERRGEPVSVAVVYGAAHMYAVVAALRARFRYYVQDAEWLMVRGG</sequence>
<keyword evidence="2" id="KW-1185">Reference proteome</keyword>
<dbReference type="Proteomes" id="UP001596380">
    <property type="component" value="Unassembled WGS sequence"/>
</dbReference>
<organism evidence="1 2">
    <name type="scientific">Actinomadura yumaensis</name>
    <dbReference type="NCBI Taxonomy" id="111807"/>
    <lineage>
        <taxon>Bacteria</taxon>
        <taxon>Bacillati</taxon>
        <taxon>Actinomycetota</taxon>
        <taxon>Actinomycetes</taxon>
        <taxon>Streptosporangiales</taxon>
        <taxon>Thermomonosporaceae</taxon>
        <taxon>Actinomadura</taxon>
    </lineage>
</organism>
<reference evidence="2" key="1">
    <citation type="journal article" date="2019" name="Int. J. Syst. Evol. Microbiol.">
        <title>The Global Catalogue of Microorganisms (GCM) 10K type strain sequencing project: providing services to taxonomists for standard genome sequencing and annotation.</title>
        <authorList>
            <consortium name="The Broad Institute Genomics Platform"/>
            <consortium name="The Broad Institute Genome Sequencing Center for Infectious Disease"/>
            <person name="Wu L."/>
            <person name="Ma J."/>
        </authorList>
    </citation>
    <scope>NUCLEOTIDE SEQUENCE [LARGE SCALE GENOMIC DNA]</scope>
    <source>
        <strain evidence="2">JCM 3369</strain>
    </source>
</reference>
<name>A0ABW2CZ98_9ACTN</name>
<gene>
    <name evidence="1" type="ORF">ACFQKB_45900</name>
</gene>
<evidence type="ECO:0000313" key="2">
    <source>
        <dbReference type="Proteomes" id="UP001596380"/>
    </source>
</evidence>
<comment type="caution">
    <text evidence="1">The sequence shown here is derived from an EMBL/GenBank/DDBJ whole genome shotgun (WGS) entry which is preliminary data.</text>
</comment>
<accession>A0ABW2CZ98</accession>
<dbReference type="RefSeq" id="WP_378048046.1">
    <property type="nucleotide sequence ID" value="NZ_JBHSXE010000001.1"/>
</dbReference>
<dbReference type="EMBL" id="JBHSXS010000071">
    <property type="protein sequence ID" value="MFC6887164.1"/>
    <property type="molecule type" value="Genomic_DNA"/>
</dbReference>